<feature type="region of interest" description="Disordered" evidence="1">
    <location>
        <begin position="392"/>
        <end position="419"/>
    </location>
</feature>
<name>A0A9X3J2M1_9BACT</name>
<reference evidence="2" key="1">
    <citation type="submission" date="2022-11" db="EMBL/GenBank/DDBJ databases">
        <title>Minimal conservation of predation-associated metabolite biosynthetic gene clusters underscores biosynthetic potential of Myxococcota including descriptions for ten novel species: Archangium lansinium sp. nov., Myxococcus landrumus sp. nov., Nannocystis bai.</title>
        <authorList>
            <person name="Ahearne A."/>
            <person name="Stevens C."/>
            <person name="Phillips K."/>
        </authorList>
    </citation>
    <scope>NUCLEOTIDE SEQUENCE</scope>
    <source>
        <strain evidence="2">Na p29</strain>
    </source>
</reference>
<feature type="region of interest" description="Disordered" evidence="1">
    <location>
        <begin position="1"/>
        <end position="27"/>
    </location>
</feature>
<protein>
    <submittedName>
        <fullName evidence="2">Uncharacterized protein</fullName>
    </submittedName>
</protein>
<feature type="region of interest" description="Disordered" evidence="1">
    <location>
        <begin position="437"/>
        <end position="460"/>
    </location>
</feature>
<dbReference type="Proteomes" id="UP001150924">
    <property type="component" value="Unassembled WGS sequence"/>
</dbReference>
<keyword evidence="3" id="KW-1185">Reference proteome</keyword>
<organism evidence="2 3">
    <name type="scientific">Nannocystis pusilla</name>
    <dbReference type="NCBI Taxonomy" id="889268"/>
    <lineage>
        <taxon>Bacteria</taxon>
        <taxon>Pseudomonadati</taxon>
        <taxon>Myxococcota</taxon>
        <taxon>Polyangia</taxon>
        <taxon>Nannocystales</taxon>
        <taxon>Nannocystaceae</taxon>
        <taxon>Nannocystis</taxon>
    </lineage>
</organism>
<accession>A0A9X3J2M1</accession>
<evidence type="ECO:0000313" key="2">
    <source>
        <dbReference type="EMBL" id="MCY1012295.1"/>
    </source>
</evidence>
<evidence type="ECO:0000313" key="3">
    <source>
        <dbReference type="Proteomes" id="UP001150924"/>
    </source>
</evidence>
<dbReference type="AlphaFoldDB" id="A0A9X3J2M1"/>
<sequence length="460" mass="48680">MISAPRPRPSARVDAGREELLGLDGDGARPLARGDVDVMDDLGDHLGAVGRALAERVDQQAGRQRRGEVDAERDLAVVDARRHVGLRRAQLGGHRDHRRADVGAQRDRRLAVLNHRPAHVQRARQLHRALDAGDDHVDARVGDRQVARAGAEHLVAERQQLLALLAADPRDGAVGRDRVVAADQHDRHRVAALPGLGRRGLGVADGRAAAAAARGHEAESVGEVAGRLGPEAAHRHRRAERRQAALRRQVVGAASRRQGRGAEAEHRVGPPGRAVAGGRADPVVRQHFWPKGQLADGEHVGDRGDAADRVLVEAVAVGQRADQLAVDVDRAAAHAADDAGVDHPRVGGAEQDRVLTRQVVADDVDDLDLEAVGAGAGEDGDRVTLHAGAHVLDGHDVGPRGGGGAQRERAEQREPGGTAASVATHVAGLRTWHGVRGLDASRRRGRRAANSSTCSGDARR</sequence>
<evidence type="ECO:0000256" key="1">
    <source>
        <dbReference type="SAM" id="MobiDB-lite"/>
    </source>
</evidence>
<feature type="region of interest" description="Disordered" evidence="1">
    <location>
        <begin position="251"/>
        <end position="278"/>
    </location>
</feature>
<dbReference type="EMBL" id="JAPNKE010000002">
    <property type="protein sequence ID" value="MCY1012295.1"/>
    <property type="molecule type" value="Genomic_DNA"/>
</dbReference>
<proteinExistence type="predicted"/>
<feature type="compositionally biased region" description="Low complexity" evidence="1">
    <location>
        <begin position="269"/>
        <end position="278"/>
    </location>
</feature>
<comment type="caution">
    <text evidence="2">The sequence shown here is derived from an EMBL/GenBank/DDBJ whole genome shotgun (WGS) entry which is preliminary data.</text>
</comment>
<gene>
    <name evidence="2" type="ORF">OV079_43525</name>
</gene>